<sequence>MQDKKAALNQSAPSKTNWTRTAPYDFTGCLAHADITFNQDTGHVSRIVGILQHNNACAEAAMKRLPAIPLHRHVIEIALRQLKDGASITAIQQQNIDMFTARAYRDQATTDPLRANYRFQLLSSDFRALYRAHHRSHSIDIRKTPEKNIHSWLDPQSSGYRADFRRSVYQYVPRTATNDRFKLCICTPEMEQAAWTYVHGGQLILDGTFGLCSSRILVWIAMGINADRKGVPVAFMMFSAPSGSKATHAGYNTAVITELLQDWKDWLEGRPLANGRLFIPLSAITDTDPKERGALIIVWTAILLLLCLFHVRQCWKNKRHALIETVAGEVTTYWKMRSAYRIGILEASLLATTSHNDALQLITSERTAFTATLLTRNPDSARICEGVLKYLDYLEATWMPLPIWRSWSAFGRAAAAEVLGVPINQVLTTTNHLESFNGKLKHKEIASAQHSKRRLRIDVLCNHLVTVVLPRLFARLRLASHLSQWMQERFPLGSDGTPLAPARRRLVSTTSATPVAWFPPNDLRDVRAIDAVQTERLTIINNLRPFEVWATCVASAADRSDPEHARYWLTLHPTGSATCTCPDWMTRGQACKHLRALVIHVKFRLGPSMYALPTTLEEAEAVYNKNTAWYGERYGQDITAALCPRTFPQGYHLAQFPPNMQVCEGTDAVTDVAPLPLPDIESPLPTDTLATEADLAALADDDQDEGEPPDTIAGGVAPDTPSWQDSDPAPPPPLNAELNAAAVATQIQQKFDHEVTVLLPRLHGIATLLGDGPSLRATQSSQDFGGVLRDILAALPAADASNSSVVPRTQALAADGTAMQPGDVDEPAAPRSQPKRKLAGAATCESKSQEVLPLSPERKASKRIKSYGTL</sequence>
<evidence type="ECO:0000313" key="1">
    <source>
        <dbReference type="EMBL" id="KAI0045269.1"/>
    </source>
</evidence>
<proteinExistence type="predicted"/>
<protein>
    <submittedName>
        <fullName evidence="1">Uncharacterized protein</fullName>
    </submittedName>
</protein>
<reference evidence="1" key="1">
    <citation type="submission" date="2021-02" db="EMBL/GenBank/DDBJ databases">
        <authorList>
            <consortium name="DOE Joint Genome Institute"/>
            <person name="Ahrendt S."/>
            <person name="Looney B.P."/>
            <person name="Miyauchi S."/>
            <person name="Morin E."/>
            <person name="Drula E."/>
            <person name="Courty P.E."/>
            <person name="Chicoki N."/>
            <person name="Fauchery L."/>
            <person name="Kohler A."/>
            <person name="Kuo A."/>
            <person name="Labutti K."/>
            <person name="Pangilinan J."/>
            <person name="Lipzen A."/>
            <person name="Riley R."/>
            <person name="Andreopoulos W."/>
            <person name="He G."/>
            <person name="Johnson J."/>
            <person name="Barry K.W."/>
            <person name="Grigoriev I.V."/>
            <person name="Nagy L."/>
            <person name="Hibbett D."/>
            <person name="Henrissat B."/>
            <person name="Matheny P.B."/>
            <person name="Labbe J."/>
            <person name="Martin F."/>
        </authorList>
    </citation>
    <scope>NUCLEOTIDE SEQUENCE</scope>
    <source>
        <strain evidence="1">FP105234-sp</strain>
    </source>
</reference>
<keyword evidence="2" id="KW-1185">Reference proteome</keyword>
<dbReference type="EMBL" id="MU275956">
    <property type="protein sequence ID" value="KAI0045269.1"/>
    <property type="molecule type" value="Genomic_DNA"/>
</dbReference>
<reference evidence="1" key="2">
    <citation type="journal article" date="2022" name="New Phytol.">
        <title>Evolutionary transition to the ectomycorrhizal habit in the genomes of a hyperdiverse lineage of mushroom-forming fungi.</title>
        <authorList>
            <person name="Looney B."/>
            <person name="Miyauchi S."/>
            <person name="Morin E."/>
            <person name="Drula E."/>
            <person name="Courty P.E."/>
            <person name="Kohler A."/>
            <person name="Kuo A."/>
            <person name="LaButti K."/>
            <person name="Pangilinan J."/>
            <person name="Lipzen A."/>
            <person name="Riley R."/>
            <person name="Andreopoulos W."/>
            <person name="He G."/>
            <person name="Johnson J."/>
            <person name="Nolan M."/>
            <person name="Tritt A."/>
            <person name="Barry K.W."/>
            <person name="Grigoriev I.V."/>
            <person name="Nagy L.G."/>
            <person name="Hibbett D."/>
            <person name="Henrissat B."/>
            <person name="Matheny P.B."/>
            <person name="Labbe J."/>
            <person name="Martin F.M."/>
        </authorList>
    </citation>
    <scope>NUCLEOTIDE SEQUENCE</scope>
    <source>
        <strain evidence="1">FP105234-sp</strain>
    </source>
</reference>
<name>A0ACB8RMR7_9AGAM</name>
<accession>A0ACB8RMR7</accession>
<gene>
    <name evidence="1" type="ORF">FA95DRAFT_1607832</name>
</gene>
<organism evidence="1 2">
    <name type="scientific">Auriscalpium vulgare</name>
    <dbReference type="NCBI Taxonomy" id="40419"/>
    <lineage>
        <taxon>Eukaryota</taxon>
        <taxon>Fungi</taxon>
        <taxon>Dikarya</taxon>
        <taxon>Basidiomycota</taxon>
        <taxon>Agaricomycotina</taxon>
        <taxon>Agaricomycetes</taxon>
        <taxon>Russulales</taxon>
        <taxon>Auriscalpiaceae</taxon>
        <taxon>Auriscalpium</taxon>
    </lineage>
</organism>
<dbReference type="Proteomes" id="UP000814033">
    <property type="component" value="Unassembled WGS sequence"/>
</dbReference>
<evidence type="ECO:0000313" key="2">
    <source>
        <dbReference type="Proteomes" id="UP000814033"/>
    </source>
</evidence>
<comment type="caution">
    <text evidence="1">The sequence shown here is derived from an EMBL/GenBank/DDBJ whole genome shotgun (WGS) entry which is preliminary data.</text>
</comment>